<dbReference type="InterPro" id="IPR001680">
    <property type="entry name" value="WD40_rpt"/>
</dbReference>
<dbReference type="HOGENOM" id="CLU_014280_2_0_1"/>
<dbReference type="PRINTS" id="PR00320">
    <property type="entry name" value="GPROTEINBRPT"/>
</dbReference>
<comment type="caution">
    <text evidence="5">The sequence shown here is derived from an EMBL/GenBank/DDBJ whole genome shotgun (WGS) entry which is preliminary data.</text>
</comment>
<feature type="repeat" description="WD" evidence="3">
    <location>
        <begin position="325"/>
        <end position="367"/>
    </location>
</feature>
<reference evidence="5 6" key="1">
    <citation type="journal article" date="2011" name="PLoS Pathog.">
        <title>Endophytic Life Strategies Decoded by Genome and Transcriptome Analyses of the Mutualistic Root Symbiont Piriformospora indica.</title>
        <authorList>
            <person name="Zuccaro A."/>
            <person name="Lahrmann U."/>
            <person name="Guldener U."/>
            <person name="Langen G."/>
            <person name="Pfiffi S."/>
            <person name="Biedenkopf D."/>
            <person name="Wong P."/>
            <person name="Samans B."/>
            <person name="Grimm C."/>
            <person name="Basiewicz M."/>
            <person name="Murat C."/>
            <person name="Martin F."/>
            <person name="Kogel K.H."/>
        </authorList>
    </citation>
    <scope>NUCLEOTIDE SEQUENCE [LARGE SCALE GENOMIC DNA]</scope>
    <source>
        <strain evidence="5 6">DSM 11827</strain>
    </source>
</reference>
<dbReference type="PANTHER" id="PTHR19847">
    <property type="entry name" value="DDB1- AND CUL4-ASSOCIATED FACTOR 11"/>
    <property type="match status" value="1"/>
</dbReference>
<dbReference type="InterPro" id="IPR020472">
    <property type="entry name" value="WD40_PAC1"/>
</dbReference>
<dbReference type="SMART" id="SM00320">
    <property type="entry name" value="WD40"/>
    <property type="match status" value="5"/>
</dbReference>
<dbReference type="InParanoid" id="G4TPW8"/>
<evidence type="ECO:0000313" key="6">
    <source>
        <dbReference type="Proteomes" id="UP000007148"/>
    </source>
</evidence>
<dbReference type="GO" id="GO:0043161">
    <property type="term" value="P:proteasome-mediated ubiquitin-dependent protein catabolic process"/>
    <property type="evidence" value="ECO:0007669"/>
    <property type="project" value="TreeGrafter"/>
</dbReference>
<evidence type="ECO:0000313" key="5">
    <source>
        <dbReference type="EMBL" id="CCA73361.1"/>
    </source>
</evidence>
<dbReference type="PROSITE" id="PS50294">
    <property type="entry name" value="WD_REPEATS_REGION"/>
    <property type="match status" value="2"/>
</dbReference>
<evidence type="ECO:0000256" key="1">
    <source>
        <dbReference type="ARBA" id="ARBA00022574"/>
    </source>
</evidence>
<feature type="compositionally biased region" description="Basic and acidic residues" evidence="4">
    <location>
        <begin position="582"/>
        <end position="591"/>
    </location>
</feature>
<name>G4TPW8_SERID</name>
<keyword evidence="2" id="KW-0677">Repeat</keyword>
<dbReference type="InterPro" id="IPR015943">
    <property type="entry name" value="WD40/YVTN_repeat-like_dom_sf"/>
</dbReference>
<dbReference type="OrthoDB" id="63070at2759"/>
<evidence type="ECO:0000256" key="2">
    <source>
        <dbReference type="ARBA" id="ARBA00022737"/>
    </source>
</evidence>
<dbReference type="eggNOG" id="KOG0266">
    <property type="taxonomic scope" value="Eukaryota"/>
</dbReference>
<dbReference type="PANTHER" id="PTHR19847:SF7">
    <property type="entry name" value="DDB1- AND CUL4-ASSOCIATED FACTOR 11"/>
    <property type="match status" value="1"/>
</dbReference>
<sequence length="603" mass="67813">MDLEDWDENEYDEDYDPEQDEMDEDDDDMQLDAEDMLEQAADEAENEVVISLDELLNNTGDGAGGRRTLAILAALLNQTRRSAAAADDDDSDDGGGWFRRRGVRHHQYSAASEPQPEGVRLQQTGDFGDPAANLTKQPLQSKLRALRRSIVKPERGDLFKDIVPNTIGTVVARYGANVYAGQFSTDSSFYYTCVQDFRLHIYDTKAPMLQQAHSDQDHVSTMKHIKSVHAVPGGWTITDSHLSPDNRLLAYAIMSPKVFLASTTPDGDAEQRSINFGQSRSDYDWHDRYGIWSCRFSADGNEIVAGGSGKLMVYDLAADRRSVKIEAHRADVNSCCWADSGGNVLISASDDSFVKVWDRRSLGMTHKPAGVLIGHTEGITYVAPKGDGRYVISNGKDQTLKLWDLRKMSSFTSFLEVRKQDYGIPDFDYRAQAYPKPKYDHHPQDCSVMSYRGHSVLRTLIRCNFSPAETTGSRYILSGSADGMVHIWSLDGTLVQRMDRSDVNEMGYDPSGTEYSPSNMVKQRGEYRATQLVVRDVAWHSQEPVLMSCSWATQERPYSEVAKHEWKGLNKLGGRLEDFIERERQEARERPIPAPPRGGSRWY</sequence>
<keyword evidence="6" id="KW-1185">Reference proteome</keyword>
<organism evidence="5 6">
    <name type="scientific">Serendipita indica (strain DSM 11827)</name>
    <name type="common">Root endophyte fungus</name>
    <name type="synonym">Piriformospora indica</name>
    <dbReference type="NCBI Taxonomy" id="1109443"/>
    <lineage>
        <taxon>Eukaryota</taxon>
        <taxon>Fungi</taxon>
        <taxon>Dikarya</taxon>
        <taxon>Basidiomycota</taxon>
        <taxon>Agaricomycotina</taxon>
        <taxon>Agaricomycetes</taxon>
        <taxon>Sebacinales</taxon>
        <taxon>Serendipitaceae</taxon>
        <taxon>Serendipita</taxon>
    </lineage>
</organism>
<dbReference type="InterPro" id="IPR051859">
    <property type="entry name" value="DCAF"/>
</dbReference>
<dbReference type="STRING" id="1109443.G4TPW8"/>
<dbReference type="InterPro" id="IPR036322">
    <property type="entry name" value="WD40_repeat_dom_sf"/>
</dbReference>
<evidence type="ECO:0000256" key="4">
    <source>
        <dbReference type="SAM" id="MobiDB-lite"/>
    </source>
</evidence>
<accession>G4TPW8</accession>
<dbReference type="PROSITE" id="PS50082">
    <property type="entry name" value="WD_REPEATS_2"/>
    <property type="match status" value="2"/>
</dbReference>
<protein>
    <submittedName>
        <fullName evidence="5">Uncharacterized protein</fullName>
    </submittedName>
</protein>
<dbReference type="SUPFAM" id="SSF50978">
    <property type="entry name" value="WD40 repeat-like"/>
    <property type="match status" value="1"/>
</dbReference>
<dbReference type="EMBL" id="CAFZ01000220">
    <property type="protein sequence ID" value="CCA73361.1"/>
    <property type="molecule type" value="Genomic_DNA"/>
</dbReference>
<gene>
    <name evidence="5" type="ORF">PIIN_07316</name>
</gene>
<feature type="repeat" description="WD" evidence="3">
    <location>
        <begin position="372"/>
        <end position="413"/>
    </location>
</feature>
<dbReference type="GO" id="GO:0080008">
    <property type="term" value="C:Cul4-RING E3 ubiquitin ligase complex"/>
    <property type="evidence" value="ECO:0007669"/>
    <property type="project" value="TreeGrafter"/>
</dbReference>
<dbReference type="AlphaFoldDB" id="G4TPW8"/>
<dbReference type="Gene3D" id="2.130.10.10">
    <property type="entry name" value="YVTN repeat-like/Quinoprotein amine dehydrogenase"/>
    <property type="match status" value="2"/>
</dbReference>
<dbReference type="Pfam" id="PF00400">
    <property type="entry name" value="WD40"/>
    <property type="match status" value="4"/>
</dbReference>
<evidence type="ECO:0000256" key="3">
    <source>
        <dbReference type="PROSITE-ProRule" id="PRU00221"/>
    </source>
</evidence>
<feature type="region of interest" description="Disordered" evidence="4">
    <location>
        <begin position="582"/>
        <end position="603"/>
    </location>
</feature>
<keyword evidence="1 3" id="KW-0853">WD repeat</keyword>
<proteinExistence type="predicted"/>
<feature type="region of interest" description="Disordered" evidence="4">
    <location>
        <begin position="1"/>
        <end position="31"/>
    </location>
</feature>
<dbReference type="OMA" id="FGQWTIT"/>
<dbReference type="Proteomes" id="UP000007148">
    <property type="component" value="Unassembled WGS sequence"/>
</dbReference>